<evidence type="ECO:0000313" key="3">
    <source>
        <dbReference type="Proteomes" id="UP000076858"/>
    </source>
</evidence>
<evidence type="ECO:0000313" key="2">
    <source>
        <dbReference type="EMBL" id="KZR98319.1"/>
    </source>
</evidence>
<comment type="caution">
    <text evidence="2">The sequence shown here is derived from an EMBL/GenBank/DDBJ whole genome shotgun (WGS) entry which is preliminary data.</text>
</comment>
<dbReference type="Proteomes" id="UP000076858">
    <property type="component" value="Unassembled WGS sequence"/>
</dbReference>
<name>A0A164FZ02_9CRUS</name>
<protein>
    <submittedName>
        <fullName evidence="2">Uncharacterized protein</fullName>
    </submittedName>
</protein>
<dbReference type="EMBL" id="LRGB01017516">
    <property type="protein sequence ID" value="KZR98319.1"/>
    <property type="molecule type" value="Genomic_DNA"/>
</dbReference>
<proteinExistence type="predicted"/>
<gene>
    <name evidence="2" type="ORF">APZ42_006318</name>
</gene>
<reference evidence="2 3" key="1">
    <citation type="submission" date="2016-03" db="EMBL/GenBank/DDBJ databases">
        <title>EvidentialGene: Evidence-directed Construction of Genes on Genomes.</title>
        <authorList>
            <person name="Gilbert D.G."/>
            <person name="Choi J.-H."/>
            <person name="Mockaitis K."/>
            <person name="Colbourne J."/>
            <person name="Pfrender M."/>
        </authorList>
    </citation>
    <scope>NUCLEOTIDE SEQUENCE [LARGE SCALE GENOMIC DNA]</scope>
    <source>
        <strain evidence="2 3">Xinb3</strain>
        <tissue evidence="2">Complete organism</tissue>
    </source>
</reference>
<keyword evidence="3" id="KW-1185">Reference proteome</keyword>
<evidence type="ECO:0000256" key="1">
    <source>
        <dbReference type="SAM" id="MobiDB-lite"/>
    </source>
</evidence>
<organism evidence="2 3">
    <name type="scientific">Daphnia magna</name>
    <dbReference type="NCBI Taxonomy" id="35525"/>
    <lineage>
        <taxon>Eukaryota</taxon>
        <taxon>Metazoa</taxon>
        <taxon>Ecdysozoa</taxon>
        <taxon>Arthropoda</taxon>
        <taxon>Crustacea</taxon>
        <taxon>Branchiopoda</taxon>
        <taxon>Diplostraca</taxon>
        <taxon>Cladocera</taxon>
        <taxon>Anomopoda</taxon>
        <taxon>Daphniidae</taxon>
        <taxon>Daphnia</taxon>
    </lineage>
</organism>
<accession>A0A164FZ02</accession>
<dbReference type="AlphaFoldDB" id="A0A164FZ02"/>
<sequence length="211" mass="23374">MGSIHRHLETAHTLRLEKYWECGVYGFAGDGPTLKGHYQSLHFNHNPSPSIRLARISSMDGSNRDSSAAVISLEEVAVTEYERDELSVMEIPAIEETPSNVLSPANFTASPILDIGREFASSFNKQNFSWLSELPPQENTSPTILSQEILDPSPNPETLVLSPVSKPIEDVVTTVQKSRVKETTILSVPGFDRSSKKRTRRGRFIGSSTFT</sequence>
<feature type="region of interest" description="Disordered" evidence="1">
    <location>
        <begin position="191"/>
        <end position="211"/>
    </location>
</feature>